<accession>A0A239MRH3</accession>
<gene>
    <name evidence="1" type="ORF">SAMN05443665_103120</name>
</gene>
<dbReference type="Proteomes" id="UP000198318">
    <property type="component" value="Unassembled WGS sequence"/>
</dbReference>
<evidence type="ECO:0000313" key="2">
    <source>
        <dbReference type="Proteomes" id="UP000198318"/>
    </source>
</evidence>
<protein>
    <submittedName>
        <fullName evidence="1">Uncharacterized protein</fullName>
    </submittedName>
</protein>
<name>A0A239MRH3_9ACTN</name>
<dbReference type="EMBL" id="FZOR01000031">
    <property type="protein sequence ID" value="SNT45265.1"/>
    <property type="molecule type" value="Genomic_DNA"/>
</dbReference>
<proteinExistence type="predicted"/>
<dbReference type="AlphaFoldDB" id="A0A239MRH3"/>
<reference evidence="1 2" key="1">
    <citation type="submission" date="2017-06" db="EMBL/GenBank/DDBJ databases">
        <authorList>
            <person name="Kim H.J."/>
            <person name="Triplett B.A."/>
        </authorList>
    </citation>
    <scope>NUCLEOTIDE SEQUENCE [LARGE SCALE GENOMIC DNA]</scope>
    <source>
        <strain evidence="1 2">DSM 44715</strain>
    </source>
</reference>
<sequence length="74" mass="8417">MTQPRCTQCGIEDLEPGFIEDAGEHSRGYARWIAGPLERGIFGGAKRMGRQRWQVDAWRCRQCGHLELWAATPT</sequence>
<organism evidence="1 2">
    <name type="scientific">Actinomadura meyerae</name>
    <dbReference type="NCBI Taxonomy" id="240840"/>
    <lineage>
        <taxon>Bacteria</taxon>
        <taxon>Bacillati</taxon>
        <taxon>Actinomycetota</taxon>
        <taxon>Actinomycetes</taxon>
        <taxon>Streptosporangiales</taxon>
        <taxon>Thermomonosporaceae</taxon>
        <taxon>Actinomadura</taxon>
    </lineage>
</organism>
<dbReference type="OrthoDB" id="7573292at2"/>
<evidence type="ECO:0000313" key="1">
    <source>
        <dbReference type="EMBL" id="SNT45265.1"/>
    </source>
</evidence>
<dbReference type="RefSeq" id="WP_089328976.1">
    <property type="nucleotide sequence ID" value="NZ_FZOR01000031.1"/>
</dbReference>
<keyword evidence="2" id="KW-1185">Reference proteome</keyword>